<dbReference type="PANTHER" id="PTHR30404:SF0">
    <property type="entry name" value="N-ACETYLMURAMOYL-L-ALANINE AMIDASE AMIC"/>
    <property type="match status" value="1"/>
</dbReference>
<keyword evidence="1" id="KW-0378">Hydrolase</keyword>
<dbReference type="CDD" id="cd02696">
    <property type="entry name" value="MurNAc-LAA"/>
    <property type="match status" value="1"/>
</dbReference>
<dbReference type="InterPro" id="IPR002508">
    <property type="entry name" value="MurNAc-LAA_cat"/>
</dbReference>
<dbReference type="Gene3D" id="2.60.40.3500">
    <property type="match status" value="1"/>
</dbReference>
<feature type="signal peptide" evidence="3">
    <location>
        <begin position="1"/>
        <end position="26"/>
    </location>
</feature>
<reference evidence="5 6" key="1">
    <citation type="submission" date="2021-04" db="EMBL/GenBank/DDBJ databases">
        <title>Draft genome sequence of Paenibacillus cisolokensis, LC2-13A.</title>
        <authorList>
            <person name="Uke A."/>
            <person name="Chhe C."/>
            <person name="Baramee S."/>
            <person name="Kosugi A."/>
        </authorList>
    </citation>
    <scope>NUCLEOTIDE SEQUENCE [LARGE SCALE GENOMIC DNA]</scope>
    <source>
        <strain evidence="5 6">LC2-13A</strain>
    </source>
</reference>
<evidence type="ECO:0000256" key="2">
    <source>
        <dbReference type="SAM" id="MobiDB-lite"/>
    </source>
</evidence>
<dbReference type="EMBL" id="BOVJ01000147">
    <property type="protein sequence ID" value="GIQ65731.1"/>
    <property type="molecule type" value="Genomic_DNA"/>
</dbReference>
<keyword evidence="3" id="KW-0732">Signal</keyword>
<comment type="caution">
    <text evidence="5">The sequence shown here is derived from an EMBL/GenBank/DDBJ whole genome shotgun (WGS) entry which is preliminary data.</text>
</comment>
<evidence type="ECO:0000259" key="4">
    <source>
        <dbReference type="SMART" id="SM00646"/>
    </source>
</evidence>
<evidence type="ECO:0000313" key="6">
    <source>
        <dbReference type="Proteomes" id="UP000680304"/>
    </source>
</evidence>
<sequence length="474" mass="51757">MKKFVPFLFFLSFLSVLFIGVGQAAADAPKLYLNGKPLESDVEPAVVNQTTLVPIRVIAEGLGFDVIWQKESKKVIVHNGETRIEFTLDDRTALVNGEAKTLLAPATAIKNRTMIPLRFVGENMGLDVYWDQKTKTVQLFQQVKPADPPPAEPPKTETPEIPAKGKLKSIEYNGLGSVILRYEGDVKANKPFVLNAPDRIVLDLPDTAFASDFLPEPPVKGTGGSLTVDGHPTLTKVRYSLYSDKPSTIRVVLDLTAPTNYTFTEGQGELRIDVLDAAGPAPSQPPATEPPATDPSKPPAKKYKVVIDAGHGGHDPGAKSVLGYNEKELNLKIALKLYELLKKEPAIEPYLTRKDDTFVALDDRAKFANDLKADIFISIHGNSFTPSATGTETYYNRSDSKQLAEILHQHVLKATGFKDRGVKTAGYVVIKKTTMPAVLVETGFLSNKDDAAALQKEETQNRIAQELVAGIKNI</sequence>
<dbReference type="InterPro" id="IPR036582">
    <property type="entry name" value="Mao_N_sf"/>
</dbReference>
<keyword evidence="6" id="KW-1185">Reference proteome</keyword>
<dbReference type="PANTHER" id="PTHR30404">
    <property type="entry name" value="N-ACETYLMURAMOYL-L-ALANINE AMIDASE"/>
    <property type="match status" value="1"/>
</dbReference>
<proteinExistence type="predicted"/>
<feature type="compositionally biased region" description="Pro residues" evidence="2">
    <location>
        <begin position="282"/>
        <end position="298"/>
    </location>
</feature>
<dbReference type="InterPro" id="IPR012854">
    <property type="entry name" value="Cu_amine_oxidase-like_N"/>
</dbReference>
<gene>
    <name evidence="5" type="ORF">PACILC2_42990</name>
</gene>
<evidence type="ECO:0000256" key="1">
    <source>
        <dbReference type="ARBA" id="ARBA00022801"/>
    </source>
</evidence>
<protein>
    <recommendedName>
        <fullName evidence="4">MurNAc-LAA domain-containing protein</fullName>
    </recommendedName>
</protein>
<dbReference type="SUPFAM" id="SSF55383">
    <property type="entry name" value="Copper amine oxidase, domain N"/>
    <property type="match status" value="1"/>
</dbReference>
<dbReference type="Pfam" id="PF01520">
    <property type="entry name" value="Amidase_3"/>
    <property type="match status" value="1"/>
</dbReference>
<feature type="region of interest" description="Disordered" evidence="2">
    <location>
        <begin position="277"/>
        <end position="300"/>
    </location>
</feature>
<dbReference type="InterPro" id="IPR050695">
    <property type="entry name" value="N-acetylmuramoyl_amidase_3"/>
</dbReference>
<accession>A0ABQ4NCX9</accession>
<dbReference type="Gene3D" id="3.30.457.10">
    <property type="entry name" value="Copper amine oxidase-like, N-terminal domain"/>
    <property type="match status" value="1"/>
</dbReference>
<feature type="chain" id="PRO_5045040624" description="MurNAc-LAA domain-containing protein" evidence="3">
    <location>
        <begin position="27"/>
        <end position="474"/>
    </location>
</feature>
<dbReference type="SUPFAM" id="SSF53187">
    <property type="entry name" value="Zn-dependent exopeptidases"/>
    <property type="match status" value="1"/>
</dbReference>
<feature type="domain" description="MurNAc-LAA" evidence="4">
    <location>
        <begin position="365"/>
        <end position="472"/>
    </location>
</feature>
<evidence type="ECO:0000313" key="5">
    <source>
        <dbReference type="EMBL" id="GIQ65731.1"/>
    </source>
</evidence>
<dbReference type="RefSeq" id="WP_213530227.1">
    <property type="nucleotide sequence ID" value="NZ_BOVJ01000147.1"/>
</dbReference>
<organism evidence="5 6">
    <name type="scientific">Paenibacillus cisolokensis</name>
    <dbReference type="NCBI Taxonomy" id="1658519"/>
    <lineage>
        <taxon>Bacteria</taxon>
        <taxon>Bacillati</taxon>
        <taxon>Bacillota</taxon>
        <taxon>Bacilli</taxon>
        <taxon>Bacillales</taxon>
        <taxon>Paenibacillaceae</taxon>
        <taxon>Paenibacillus</taxon>
    </lineage>
</organism>
<dbReference type="Gene3D" id="3.40.630.40">
    <property type="entry name" value="Zn-dependent exopeptidases"/>
    <property type="match status" value="1"/>
</dbReference>
<evidence type="ECO:0000256" key="3">
    <source>
        <dbReference type="SAM" id="SignalP"/>
    </source>
</evidence>
<dbReference type="Proteomes" id="UP000680304">
    <property type="component" value="Unassembled WGS sequence"/>
</dbReference>
<dbReference type="Pfam" id="PF11741">
    <property type="entry name" value="AMIN"/>
    <property type="match status" value="1"/>
</dbReference>
<name>A0ABQ4NCX9_9BACL</name>
<dbReference type="Pfam" id="PF07833">
    <property type="entry name" value="Cu_amine_oxidN1"/>
    <property type="match status" value="1"/>
</dbReference>
<dbReference type="InterPro" id="IPR021731">
    <property type="entry name" value="AMIN_dom"/>
</dbReference>
<dbReference type="SMART" id="SM00646">
    <property type="entry name" value="Ami_3"/>
    <property type="match status" value="1"/>
</dbReference>